<dbReference type="CDD" id="cd03214">
    <property type="entry name" value="ABC_Iron-Siderophores_B12_Hemin"/>
    <property type="match status" value="1"/>
</dbReference>
<evidence type="ECO:0000256" key="2">
    <source>
        <dbReference type="ARBA" id="ARBA00022741"/>
    </source>
</evidence>
<feature type="domain" description="ABC transporter" evidence="4">
    <location>
        <begin position="3"/>
        <end position="238"/>
    </location>
</feature>
<proteinExistence type="predicted"/>
<evidence type="ECO:0000256" key="3">
    <source>
        <dbReference type="ARBA" id="ARBA00022840"/>
    </source>
</evidence>
<dbReference type="PANTHER" id="PTHR42734">
    <property type="entry name" value="METAL TRANSPORT SYSTEM ATP-BINDING PROTEIN TM_0124-RELATED"/>
    <property type="match status" value="1"/>
</dbReference>
<evidence type="ECO:0000256" key="1">
    <source>
        <dbReference type="ARBA" id="ARBA00022448"/>
    </source>
</evidence>
<dbReference type="SMART" id="SM00382">
    <property type="entry name" value="AAA"/>
    <property type="match status" value="1"/>
</dbReference>
<dbReference type="GO" id="GO:0005524">
    <property type="term" value="F:ATP binding"/>
    <property type="evidence" value="ECO:0007669"/>
    <property type="project" value="UniProtKB-KW"/>
</dbReference>
<dbReference type="Gene3D" id="3.40.50.300">
    <property type="entry name" value="P-loop containing nucleotide triphosphate hydrolases"/>
    <property type="match status" value="1"/>
</dbReference>
<reference evidence="5" key="2">
    <citation type="journal article" date="2021" name="PeerJ">
        <title>Extensive microbial diversity within the chicken gut microbiome revealed by metagenomics and culture.</title>
        <authorList>
            <person name="Gilroy R."/>
            <person name="Ravi A."/>
            <person name="Getino M."/>
            <person name="Pursley I."/>
            <person name="Horton D.L."/>
            <person name="Alikhan N.F."/>
            <person name="Baker D."/>
            <person name="Gharbi K."/>
            <person name="Hall N."/>
            <person name="Watson M."/>
            <person name="Adriaenssens E.M."/>
            <person name="Foster-Nyarko E."/>
            <person name="Jarju S."/>
            <person name="Secka A."/>
            <person name="Antonio M."/>
            <person name="Oren A."/>
            <person name="Chaudhuri R.R."/>
            <person name="La Ragione R."/>
            <person name="Hildebrand F."/>
            <person name="Pallen M.J."/>
        </authorList>
    </citation>
    <scope>NUCLEOTIDE SEQUENCE</scope>
    <source>
        <strain evidence="5">ChiHecec3B27-6122</strain>
    </source>
</reference>
<name>A0A9D1G6Y1_9FIRM</name>
<comment type="caution">
    <text evidence="5">The sequence shown here is derived from an EMBL/GenBank/DDBJ whole genome shotgun (WGS) entry which is preliminary data.</text>
</comment>
<dbReference type="EMBL" id="DVJS01000272">
    <property type="protein sequence ID" value="HIS98520.1"/>
    <property type="molecule type" value="Genomic_DNA"/>
</dbReference>
<dbReference type="InterPro" id="IPR003593">
    <property type="entry name" value="AAA+_ATPase"/>
</dbReference>
<dbReference type="InterPro" id="IPR027417">
    <property type="entry name" value="P-loop_NTPase"/>
</dbReference>
<accession>A0A9D1G6Y1</accession>
<reference evidence="5" key="1">
    <citation type="submission" date="2020-10" db="EMBL/GenBank/DDBJ databases">
        <authorList>
            <person name="Gilroy R."/>
        </authorList>
    </citation>
    <scope>NUCLEOTIDE SEQUENCE</scope>
    <source>
        <strain evidence="5">ChiHecec3B27-6122</strain>
    </source>
</reference>
<keyword evidence="1" id="KW-0813">Transport</keyword>
<dbReference type="Proteomes" id="UP000886876">
    <property type="component" value="Unassembled WGS sequence"/>
</dbReference>
<dbReference type="InterPro" id="IPR017871">
    <property type="entry name" value="ABC_transporter-like_CS"/>
</dbReference>
<dbReference type="InterPro" id="IPR003439">
    <property type="entry name" value="ABC_transporter-like_ATP-bd"/>
</dbReference>
<dbReference type="Pfam" id="PF00005">
    <property type="entry name" value="ABC_tran"/>
    <property type="match status" value="1"/>
</dbReference>
<dbReference type="GO" id="GO:0016887">
    <property type="term" value="F:ATP hydrolysis activity"/>
    <property type="evidence" value="ECO:0007669"/>
    <property type="project" value="InterPro"/>
</dbReference>
<gene>
    <name evidence="5" type="ORF">IAD42_11145</name>
</gene>
<protein>
    <submittedName>
        <fullName evidence="5">ABC transporter ATP-binding protein</fullName>
    </submittedName>
</protein>
<dbReference type="PROSITE" id="PS50893">
    <property type="entry name" value="ABC_TRANSPORTER_2"/>
    <property type="match status" value="1"/>
</dbReference>
<dbReference type="PANTHER" id="PTHR42734:SF19">
    <property type="entry name" value="IRON COMPOUNDS ABC TRANSPORTER, ATP-BINDING PROTEIN"/>
    <property type="match status" value="1"/>
</dbReference>
<dbReference type="FunFam" id="3.40.50.300:FF:000134">
    <property type="entry name" value="Iron-enterobactin ABC transporter ATP-binding protein"/>
    <property type="match status" value="1"/>
</dbReference>
<evidence type="ECO:0000313" key="6">
    <source>
        <dbReference type="Proteomes" id="UP000886876"/>
    </source>
</evidence>
<evidence type="ECO:0000313" key="5">
    <source>
        <dbReference type="EMBL" id="HIS98520.1"/>
    </source>
</evidence>
<evidence type="ECO:0000259" key="4">
    <source>
        <dbReference type="PROSITE" id="PS50893"/>
    </source>
</evidence>
<dbReference type="SUPFAM" id="SSF52540">
    <property type="entry name" value="P-loop containing nucleoside triphosphate hydrolases"/>
    <property type="match status" value="1"/>
</dbReference>
<sequence>MSIEVKDLSFSYGEREVLHDVSFSVEAGEFLSILGPNGVGKSTLFRCVLGLLRDYRGSITVEGRDARSLSIRESAKLIAYIPQSSHPAFNYSVRDIVLMGTTSGLGTFSTPKKEDLRRVDEALEKIGILELGDRCFHRISGGERQLALIARALVQRAPVLMLDEPTASLDFGNQLLVLNCARELAREGYTVIQTTHNPEQSYMFSDRILALRGGEVLTEGKPGDVLTPDMMQRLYGVEVEVSSLFDDRVRVCTPASVIVEK</sequence>
<dbReference type="InterPro" id="IPR050153">
    <property type="entry name" value="Metal_Ion_Import_ABC"/>
</dbReference>
<dbReference type="AlphaFoldDB" id="A0A9D1G6Y1"/>
<dbReference type="PROSITE" id="PS00211">
    <property type="entry name" value="ABC_TRANSPORTER_1"/>
    <property type="match status" value="1"/>
</dbReference>
<keyword evidence="2" id="KW-0547">Nucleotide-binding</keyword>
<organism evidence="5 6">
    <name type="scientific">Candidatus Scatomorpha pullistercoris</name>
    <dbReference type="NCBI Taxonomy" id="2840929"/>
    <lineage>
        <taxon>Bacteria</taxon>
        <taxon>Bacillati</taxon>
        <taxon>Bacillota</taxon>
        <taxon>Clostridia</taxon>
        <taxon>Eubacteriales</taxon>
        <taxon>Candidatus Scatomorpha</taxon>
    </lineage>
</organism>
<keyword evidence="3 5" id="KW-0067">ATP-binding</keyword>